<evidence type="ECO:0000256" key="2">
    <source>
        <dbReference type="ARBA" id="ARBA00023125"/>
    </source>
</evidence>
<dbReference type="InterPro" id="IPR001845">
    <property type="entry name" value="HTH_ArsR_DNA-bd_dom"/>
</dbReference>
<sequence length="200" mass="22421">MSENHFLLVDLNDPKTKKLAETITSDTSRKILNSLAEKDASETTLAEKLNIPLSTVHYHLEKLKEAGLVIIEEFHYSKKGREINQYKLAKKYILIAPHSVENTWEKIKDLLPLVCAAIAMSATIKAIQWWNNTLAQATDTFAQETAESLPKAAMMKATPALTDTLSTTTTTSPPDLALWFFLGSLAIIGVYALRLWYKKK</sequence>
<dbReference type="SUPFAM" id="SSF46785">
    <property type="entry name" value="Winged helix' DNA-binding domain"/>
    <property type="match status" value="1"/>
</dbReference>
<organism evidence="6 7">
    <name type="scientific">Candidatus Buchananbacteria bacterium RIFCSPHIGHO2_01_FULL_39_14</name>
    <dbReference type="NCBI Taxonomy" id="1797532"/>
    <lineage>
        <taxon>Bacteria</taxon>
        <taxon>Candidatus Buchananiibacteriota</taxon>
    </lineage>
</organism>
<dbReference type="STRING" id="1797532.A2729_03565"/>
<evidence type="ECO:0000256" key="1">
    <source>
        <dbReference type="ARBA" id="ARBA00023015"/>
    </source>
</evidence>
<reference evidence="6 7" key="1">
    <citation type="journal article" date="2016" name="Nat. Commun.">
        <title>Thousands of microbial genomes shed light on interconnected biogeochemical processes in an aquifer system.</title>
        <authorList>
            <person name="Anantharaman K."/>
            <person name="Brown C.T."/>
            <person name="Hug L.A."/>
            <person name="Sharon I."/>
            <person name="Castelle C.J."/>
            <person name="Probst A.J."/>
            <person name="Thomas B.C."/>
            <person name="Singh A."/>
            <person name="Wilkins M.J."/>
            <person name="Karaoz U."/>
            <person name="Brodie E.L."/>
            <person name="Williams K.H."/>
            <person name="Hubbard S.S."/>
            <person name="Banfield J.F."/>
        </authorList>
    </citation>
    <scope>NUCLEOTIDE SEQUENCE [LARGE SCALE GENOMIC DNA]</scope>
</reference>
<keyword evidence="4" id="KW-0472">Membrane</keyword>
<evidence type="ECO:0000313" key="7">
    <source>
        <dbReference type="Proteomes" id="UP000178930"/>
    </source>
</evidence>
<dbReference type="AlphaFoldDB" id="A0A1G1XX93"/>
<dbReference type="Proteomes" id="UP000178930">
    <property type="component" value="Unassembled WGS sequence"/>
</dbReference>
<evidence type="ECO:0000256" key="3">
    <source>
        <dbReference type="ARBA" id="ARBA00023163"/>
    </source>
</evidence>
<dbReference type="Pfam" id="PF12840">
    <property type="entry name" value="HTH_20"/>
    <property type="match status" value="1"/>
</dbReference>
<feature type="transmembrane region" description="Helical" evidence="4">
    <location>
        <begin position="176"/>
        <end position="197"/>
    </location>
</feature>
<proteinExistence type="predicted"/>
<keyword evidence="4" id="KW-1133">Transmembrane helix</keyword>
<dbReference type="Gene3D" id="1.10.10.10">
    <property type="entry name" value="Winged helix-like DNA-binding domain superfamily/Winged helix DNA-binding domain"/>
    <property type="match status" value="1"/>
</dbReference>
<dbReference type="PANTHER" id="PTHR43132:SF2">
    <property type="entry name" value="ARSENICAL RESISTANCE OPERON REPRESSOR ARSR-RELATED"/>
    <property type="match status" value="1"/>
</dbReference>
<protein>
    <recommendedName>
        <fullName evidence="5">HTH arsR-type domain-containing protein</fullName>
    </recommendedName>
</protein>
<dbReference type="CDD" id="cd00090">
    <property type="entry name" value="HTH_ARSR"/>
    <property type="match status" value="1"/>
</dbReference>
<keyword evidence="2" id="KW-0238">DNA-binding</keyword>
<keyword evidence="4" id="KW-0812">Transmembrane</keyword>
<dbReference type="EMBL" id="MHIB01000013">
    <property type="protein sequence ID" value="OGY44632.1"/>
    <property type="molecule type" value="Genomic_DNA"/>
</dbReference>
<dbReference type="GO" id="GO:0003677">
    <property type="term" value="F:DNA binding"/>
    <property type="evidence" value="ECO:0007669"/>
    <property type="project" value="UniProtKB-KW"/>
</dbReference>
<keyword evidence="1" id="KW-0805">Transcription regulation</keyword>
<evidence type="ECO:0000259" key="5">
    <source>
        <dbReference type="SMART" id="SM00418"/>
    </source>
</evidence>
<dbReference type="InterPro" id="IPR036390">
    <property type="entry name" value="WH_DNA-bd_sf"/>
</dbReference>
<dbReference type="InterPro" id="IPR011991">
    <property type="entry name" value="ArsR-like_HTH"/>
</dbReference>
<feature type="domain" description="HTH arsR-type" evidence="5">
    <location>
        <begin position="18"/>
        <end position="98"/>
    </location>
</feature>
<dbReference type="InterPro" id="IPR051011">
    <property type="entry name" value="Metal_resp_trans_reg"/>
</dbReference>
<dbReference type="InterPro" id="IPR036388">
    <property type="entry name" value="WH-like_DNA-bd_sf"/>
</dbReference>
<evidence type="ECO:0000256" key="4">
    <source>
        <dbReference type="SAM" id="Phobius"/>
    </source>
</evidence>
<comment type="caution">
    <text evidence="6">The sequence shown here is derived from an EMBL/GenBank/DDBJ whole genome shotgun (WGS) entry which is preliminary data.</text>
</comment>
<evidence type="ECO:0000313" key="6">
    <source>
        <dbReference type="EMBL" id="OGY44632.1"/>
    </source>
</evidence>
<name>A0A1G1XX93_9BACT</name>
<dbReference type="PANTHER" id="PTHR43132">
    <property type="entry name" value="ARSENICAL RESISTANCE OPERON REPRESSOR ARSR-RELATED"/>
    <property type="match status" value="1"/>
</dbReference>
<dbReference type="SMART" id="SM00418">
    <property type="entry name" value="HTH_ARSR"/>
    <property type="match status" value="1"/>
</dbReference>
<accession>A0A1G1XX93</accession>
<keyword evidence="3" id="KW-0804">Transcription</keyword>
<dbReference type="GO" id="GO:0003700">
    <property type="term" value="F:DNA-binding transcription factor activity"/>
    <property type="evidence" value="ECO:0007669"/>
    <property type="project" value="InterPro"/>
</dbReference>
<gene>
    <name evidence="6" type="ORF">A2729_03565</name>
</gene>